<feature type="region of interest" description="Disordered" evidence="1">
    <location>
        <begin position="46"/>
        <end position="68"/>
    </location>
</feature>
<gene>
    <name evidence="2" type="ORF">GRJ2_002470400</name>
</gene>
<sequence>MLIKAVTPGRGWQTHAFREMRPRIHRCLEAAAKPLRTHAAASPFRCNSRELGGDGRTDSAKNSATNAAGIRETGAARLFCGDESRDVQENFCHPPAQRGAFGRWQLFAAAAAMCADRDPSQAEGPLCLPSDYCYRNGKKKKTSH</sequence>
<evidence type="ECO:0000256" key="1">
    <source>
        <dbReference type="SAM" id="MobiDB-lite"/>
    </source>
</evidence>
<evidence type="ECO:0000313" key="2">
    <source>
        <dbReference type="EMBL" id="GAB0200050.1"/>
    </source>
</evidence>
<feature type="compositionally biased region" description="Basic and acidic residues" evidence="1">
    <location>
        <begin position="47"/>
        <end position="59"/>
    </location>
</feature>
<dbReference type="Proteomes" id="UP001623348">
    <property type="component" value="Unassembled WGS sequence"/>
</dbReference>
<accession>A0ABC9XQQ3</accession>
<comment type="caution">
    <text evidence="2">The sequence shown here is derived from an EMBL/GenBank/DDBJ whole genome shotgun (WGS) entry which is preliminary data.</text>
</comment>
<name>A0ABC9XQQ3_GRUJA</name>
<protein>
    <submittedName>
        <fullName evidence="2">Uncharacterized protein</fullName>
    </submittedName>
</protein>
<proteinExistence type="predicted"/>
<evidence type="ECO:0000313" key="3">
    <source>
        <dbReference type="Proteomes" id="UP001623348"/>
    </source>
</evidence>
<dbReference type="EMBL" id="BAAFJT010000025">
    <property type="protein sequence ID" value="GAB0200050.1"/>
    <property type="molecule type" value="Genomic_DNA"/>
</dbReference>
<keyword evidence="3" id="KW-1185">Reference proteome</keyword>
<reference evidence="2 3" key="1">
    <citation type="submission" date="2024-06" db="EMBL/GenBank/DDBJ databases">
        <title>The draft genome of Grus japonensis, version 3.</title>
        <authorList>
            <person name="Nabeshima K."/>
            <person name="Suzuki S."/>
            <person name="Onuma M."/>
        </authorList>
    </citation>
    <scope>NUCLEOTIDE SEQUENCE [LARGE SCALE GENOMIC DNA]</scope>
    <source>
        <strain evidence="2 3">451A</strain>
    </source>
</reference>
<organism evidence="2 3">
    <name type="scientific">Grus japonensis</name>
    <name type="common">Japanese crane</name>
    <name type="synonym">Red-crowned crane</name>
    <dbReference type="NCBI Taxonomy" id="30415"/>
    <lineage>
        <taxon>Eukaryota</taxon>
        <taxon>Metazoa</taxon>
        <taxon>Chordata</taxon>
        <taxon>Craniata</taxon>
        <taxon>Vertebrata</taxon>
        <taxon>Euteleostomi</taxon>
        <taxon>Archelosauria</taxon>
        <taxon>Archosauria</taxon>
        <taxon>Dinosauria</taxon>
        <taxon>Saurischia</taxon>
        <taxon>Theropoda</taxon>
        <taxon>Coelurosauria</taxon>
        <taxon>Aves</taxon>
        <taxon>Neognathae</taxon>
        <taxon>Neoaves</taxon>
        <taxon>Gruiformes</taxon>
        <taxon>Gruidae</taxon>
        <taxon>Grus</taxon>
    </lineage>
</organism>
<dbReference type="AlphaFoldDB" id="A0ABC9XQQ3"/>